<dbReference type="PANTHER" id="PTHR11814">
    <property type="entry name" value="SULFATE TRANSPORTER"/>
    <property type="match status" value="1"/>
</dbReference>
<proteinExistence type="predicted"/>
<dbReference type="Gene3D" id="3.30.750.24">
    <property type="entry name" value="STAS domain"/>
    <property type="match status" value="1"/>
</dbReference>
<dbReference type="Pfam" id="PF01740">
    <property type="entry name" value="STAS"/>
    <property type="match status" value="1"/>
</dbReference>
<sequence length="568" mass="59823">MTLQRSARAPWARWLGPWVEDVNRTSLRADAAAGLLGAVLALPQAIAFAALAGLPPTWGLYTAIVPCIVAALAGSSRLVATGPTNAVSLALAAMLAPLALPGSPEYLRLALVATLGVGLMQTAIALLRLGSLAHFISPSVLLGFTSGAALLIAWHALESVVGDLPGIVLACGTLVVAWALRQVWRRGPFLLATLALAALAAWLAMREGVVLDFVGEQRIDHLSWGPPALAWADLPRLAGVSLALTVVATGQSIAIAKALAARTDQPLDVNRECMGQGLANLAGACSSGFVASGSLNRSMPNLEAGARTPLAAVFSGLFVLLLALLAAPAIAWIPTAAIAGLLLWVAATLIDREQWRERLQQDRTEAAVAAATLAATLALPLEQAIVGGVGLSLVVYLYRTSRPALRTMGFDRPPPDRAMVVVDDAPGAECPQLKMLRMEGSVWFGAVAHVGERLQALRAAPGAPKHLLVMAKSMNFIDHAGAALWEQEHTRRLALGGDLYFHRPRPEVLQTWQQRRFLDRLGEDHVFADKHSALATIVPRLDPAVCAGCRVRLYAECASRPGPPPAGA</sequence>
<feature type="transmembrane region" description="Helical" evidence="5">
    <location>
        <begin position="163"/>
        <end position="180"/>
    </location>
</feature>
<keyword evidence="3 5" id="KW-1133">Transmembrane helix</keyword>
<keyword evidence="4 5" id="KW-0472">Membrane</keyword>
<keyword evidence="2 5" id="KW-0812">Transmembrane</keyword>
<evidence type="ECO:0000256" key="2">
    <source>
        <dbReference type="ARBA" id="ARBA00022692"/>
    </source>
</evidence>
<accession>A0ABX0HYU0</accession>
<feature type="transmembrane region" description="Helical" evidence="5">
    <location>
        <begin position="237"/>
        <end position="256"/>
    </location>
</feature>
<dbReference type="SUPFAM" id="SSF52091">
    <property type="entry name" value="SpoIIaa-like"/>
    <property type="match status" value="1"/>
</dbReference>
<dbReference type="InterPro" id="IPR001902">
    <property type="entry name" value="SLC26A/SulP_fam"/>
</dbReference>
<feature type="domain" description="STAS" evidence="6">
    <location>
        <begin position="431"/>
        <end position="537"/>
    </location>
</feature>
<reference evidence="7 8" key="1">
    <citation type="submission" date="2020-03" db="EMBL/GenBank/DDBJ databases">
        <title>Rubrivivax benzoatilyticus JA2 (sequenced after 10 years sub-culturing).</title>
        <authorList>
            <person name="Gupta D."/>
            <person name="Chintalapati S."/>
            <person name="Chintalapati V.R."/>
        </authorList>
    </citation>
    <scope>NUCLEOTIDE SEQUENCE [LARGE SCALE GENOMIC DNA]</scope>
    <source>
        <strain evidence="7 8">JA2-Mal</strain>
    </source>
</reference>
<name>A0ABX0HYU0_9BURK</name>
<dbReference type="InterPro" id="IPR011547">
    <property type="entry name" value="SLC26A/SulP_dom"/>
</dbReference>
<protein>
    <submittedName>
        <fullName evidence="7">SulP family inorganic anion transporter</fullName>
    </submittedName>
</protein>
<feature type="transmembrane region" description="Helical" evidence="5">
    <location>
        <begin position="371"/>
        <end position="398"/>
    </location>
</feature>
<dbReference type="Pfam" id="PF00916">
    <property type="entry name" value="Sulfate_transp"/>
    <property type="match status" value="2"/>
</dbReference>
<evidence type="ECO:0000256" key="5">
    <source>
        <dbReference type="SAM" id="Phobius"/>
    </source>
</evidence>
<feature type="transmembrane region" description="Helical" evidence="5">
    <location>
        <begin position="106"/>
        <end position="127"/>
    </location>
</feature>
<dbReference type="Proteomes" id="UP000802098">
    <property type="component" value="Unassembled WGS sequence"/>
</dbReference>
<evidence type="ECO:0000259" key="6">
    <source>
        <dbReference type="PROSITE" id="PS50801"/>
    </source>
</evidence>
<evidence type="ECO:0000256" key="3">
    <source>
        <dbReference type="ARBA" id="ARBA00022989"/>
    </source>
</evidence>
<dbReference type="InterPro" id="IPR002645">
    <property type="entry name" value="STAS_dom"/>
</dbReference>
<evidence type="ECO:0000313" key="7">
    <source>
        <dbReference type="EMBL" id="NHK99738.1"/>
    </source>
</evidence>
<dbReference type="RefSeq" id="WP_138938892.1">
    <property type="nucleotide sequence ID" value="NZ_JAAOCD010000008.1"/>
</dbReference>
<dbReference type="EMBL" id="JAAOCD010000008">
    <property type="protein sequence ID" value="NHK99738.1"/>
    <property type="molecule type" value="Genomic_DNA"/>
</dbReference>
<comment type="caution">
    <text evidence="7">The sequence shown here is derived from an EMBL/GenBank/DDBJ whole genome shotgun (WGS) entry which is preliminary data.</text>
</comment>
<feature type="transmembrane region" description="Helical" evidence="5">
    <location>
        <begin position="304"/>
        <end position="325"/>
    </location>
</feature>
<organism evidence="7 8">
    <name type="scientific">Rubrivivax benzoatilyticus</name>
    <dbReference type="NCBI Taxonomy" id="316997"/>
    <lineage>
        <taxon>Bacteria</taxon>
        <taxon>Pseudomonadati</taxon>
        <taxon>Pseudomonadota</taxon>
        <taxon>Betaproteobacteria</taxon>
        <taxon>Burkholderiales</taxon>
        <taxon>Sphaerotilaceae</taxon>
        <taxon>Rubrivivax</taxon>
    </lineage>
</organism>
<dbReference type="CDD" id="cd07042">
    <property type="entry name" value="STAS_SulP_like_sulfate_transporter"/>
    <property type="match status" value="1"/>
</dbReference>
<feature type="transmembrane region" description="Helical" evidence="5">
    <location>
        <begin position="139"/>
        <end position="157"/>
    </location>
</feature>
<feature type="transmembrane region" description="Helical" evidence="5">
    <location>
        <begin position="82"/>
        <end position="100"/>
    </location>
</feature>
<dbReference type="InterPro" id="IPR036513">
    <property type="entry name" value="STAS_dom_sf"/>
</dbReference>
<evidence type="ECO:0000256" key="1">
    <source>
        <dbReference type="ARBA" id="ARBA00004141"/>
    </source>
</evidence>
<evidence type="ECO:0000313" key="8">
    <source>
        <dbReference type="Proteomes" id="UP000802098"/>
    </source>
</evidence>
<dbReference type="PROSITE" id="PS50801">
    <property type="entry name" value="STAS"/>
    <property type="match status" value="1"/>
</dbReference>
<feature type="transmembrane region" description="Helical" evidence="5">
    <location>
        <begin position="31"/>
        <end position="52"/>
    </location>
</feature>
<feature type="transmembrane region" description="Helical" evidence="5">
    <location>
        <begin position="187"/>
        <end position="205"/>
    </location>
</feature>
<comment type="subcellular location">
    <subcellularLocation>
        <location evidence="1">Membrane</location>
        <topology evidence="1">Multi-pass membrane protein</topology>
    </subcellularLocation>
</comment>
<keyword evidence="8" id="KW-1185">Reference proteome</keyword>
<evidence type="ECO:0000256" key="4">
    <source>
        <dbReference type="ARBA" id="ARBA00023136"/>
    </source>
</evidence>
<feature type="transmembrane region" description="Helical" evidence="5">
    <location>
        <begin position="58"/>
        <end position="75"/>
    </location>
</feature>
<gene>
    <name evidence="7" type="ORF">G7087_15250</name>
</gene>